<accession>A0A963Z212</accession>
<evidence type="ECO:0000313" key="2">
    <source>
        <dbReference type="Proteomes" id="UP000721844"/>
    </source>
</evidence>
<dbReference type="EMBL" id="JAESVA010000003">
    <property type="protein sequence ID" value="MCB8880403.1"/>
    <property type="molecule type" value="Genomic_DNA"/>
</dbReference>
<keyword evidence="2" id="KW-1185">Reference proteome</keyword>
<evidence type="ECO:0000313" key="1">
    <source>
        <dbReference type="EMBL" id="MCB8880403.1"/>
    </source>
</evidence>
<reference evidence="1 2" key="1">
    <citation type="journal article" date="2021" name="Microorganisms">
        <title>Acidisoma silvae sp. nov. and Acidisomacellulosilytica sp. nov., Two Acidophilic Bacteria Isolated from Decaying Wood, Hydrolyzing Cellulose and Producing Poly-3-hydroxybutyrate.</title>
        <authorList>
            <person name="Mieszkin S."/>
            <person name="Pouder E."/>
            <person name="Uroz S."/>
            <person name="Simon-Colin C."/>
            <person name="Alain K."/>
        </authorList>
    </citation>
    <scope>NUCLEOTIDE SEQUENCE [LARGE SCALE GENOMIC DNA]</scope>
    <source>
        <strain evidence="1 2">HW T5.17</strain>
    </source>
</reference>
<comment type="caution">
    <text evidence="1">The sequence shown here is derived from an EMBL/GenBank/DDBJ whole genome shotgun (WGS) entry which is preliminary data.</text>
</comment>
<organism evidence="1 2">
    <name type="scientific">Acidisoma cellulosilyticum</name>
    <dbReference type="NCBI Taxonomy" id="2802395"/>
    <lineage>
        <taxon>Bacteria</taxon>
        <taxon>Pseudomonadati</taxon>
        <taxon>Pseudomonadota</taxon>
        <taxon>Alphaproteobacteria</taxon>
        <taxon>Acetobacterales</taxon>
        <taxon>Acidocellaceae</taxon>
        <taxon>Acidisoma</taxon>
    </lineage>
</organism>
<dbReference type="Pfam" id="PF05133">
    <property type="entry name" value="SPP1_portal"/>
    <property type="match status" value="1"/>
</dbReference>
<sequence>MFDTLRALLPRDADYPPRVGELDLLQRVLNGTLYDVLPYQFHEERGAGGDYIPIRQRRPSIRYALCRTVVEDSVALLFSEGHFPRILCDDQELRRFLSDLIQDCGLNAVMTDAALRGSVGSIVLLLRILKGRVYVSAIDSIFLTPIWQPDAPDALQCVTEQYKVPGRLLQAQGYDVADPGIDYWFRRVWDGESETWYQPWPVSLAPPGGPAIDESRSIHHRLGFVPLVWIRNLPGGDSTDGGCTFRAAIETSIEIDYQLSQAGRGLTYSSDPTLLIKEPATADREIIKGAGNALVVSKDGDAKLLEIGGTAANAVIDYVRVLRELALESVHGNRSSADRIAAAQSGRALELMNQGLIWLADNLRISYGTNGILPLLRMILRAADRYPISVLGRQAPKASADARLMLDWPRWYPPSAADQLAEAQTLSTLAASGQISRETAVRSIADAYGVTDVAAELDRIAKDKTHDDS</sequence>
<name>A0A963Z212_9PROT</name>
<gene>
    <name evidence="1" type="ORF">ACELLULO517_09180</name>
</gene>
<dbReference type="AlphaFoldDB" id="A0A963Z212"/>
<protein>
    <submittedName>
        <fullName evidence="1">Phage portal protein</fullName>
    </submittedName>
</protein>
<proteinExistence type="predicted"/>
<dbReference type="RefSeq" id="WP_227307050.1">
    <property type="nucleotide sequence ID" value="NZ_JAESVA010000003.1"/>
</dbReference>
<dbReference type="InterPro" id="IPR021145">
    <property type="entry name" value="Portal_protein_SPP1_Gp6-like"/>
</dbReference>
<dbReference type="Proteomes" id="UP000721844">
    <property type="component" value="Unassembled WGS sequence"/>
</dbReference>